<evidence type="ECO:0000313" key="1">
    <source>
        <dbReference type="EMBL" id="CAG7579828.1"/>
    </source>
</evidence>
<organism evidence="1">
    <name type="scientific">uncultured marine phage</name>
    <dbReference type="NCBI Taxonomy" id="707152"/>
    <lineage>
        <taxon>Viruses</taxon>
        <taxon>environmental samples</taxon>
    </lineage>
</organism>
<dbReference type="EMBL" id="OU342829">
    <property type="protein sequence ID" value="CAG7579828.1"/>
    <property type="molecule type" value="Genomic_DNA"/>
</dbReference>
<sequence>MRLVLDEEDFDKFVHQGYLEKEGVKIWFKKKELSSLSAGDVVTQGDIQFILSDIGFDRIYKIIGDLPHLN</sequence>
<gene>
    <name evidence="1" type="ORF">SLAVMIC_00114</name>
</gene>
<accession>A0A8D9CB16</accession>
<reference evidence="1" key="1">
    <citation type="submission" date="2021-06" db="EMBL/GenBank/DDBJ databases">
        <authorList>
            <person name="Gannon L."/>
            <person name="Redgwell R T."/>
            <person name="Michniewski S."/>
            <person name="Harrison D C."/>
            <person name="Millard A."/>
        </authorList>
    </citation>
    <scope>NUCLEOTIDE SEQUENCE</scope>
</reference>
<protein>
    <submittedName>
        <fullName evidence="1">Uncharacterized protein</fullName>
    </submittedName>
</protein>
<name>A0A8D9CB16_9VIRU</name>
<proteinExistence type="predicted"/>